<dbReference type="SMART" id="SM00248">
    <property type="entry name" value="ANK"/>
    <property type="match status" value="14"/>
</dbReference>
<dbReference type="Pfam" id="PF00023">
    <property type="entry name" value="Ank"/>
    <property type="match status" value="2"/>
</dbReference>
<feature type="domain" description="PARP catalytic" evidence="7">
    <location>
        <begin position="1089"/>
        <end position="1294"/>
    </location>
</feature>
<dbReference type="Proteomes" id="UP000830375">
    <property type="component" value="Unassembled WGS sequence"/>
</dbReference>
<dbReference type="Pfam" id="PF00644">
    <property type="entry name" value="PARP"/>
    <property type="match status" value="1"/>
</dbReference>
<dbReference type="SUPFAM" id="SSF47769">
    <property type="entry name" value="SAM/Pointed domain"/>
    <property type="match status" value="1"/>
</dbReference>
<dbReference type="PRINTS" id="PR01415">
    <property type="entry name" value="ANKYRIN"/>
</dbReference>
<evidence type="ECO:0000259" key="6">
    <source>
        <dbReference type="PROSITE" id="PS50105"/>
    </source>
</evidence>
<evidence type="ECO:0000256" key="1">
    <source>
        <dbReference type="ARBA" id="ARBA00022737"/>
    </source>
</evidence>
<comment type="caution">
    <text evidence="8">The sequence shown here is derived from an EMBL/GenBank/DDBJ whole genome shotgun (WGS) entry which is preliminary data.</text>
</comment>
<dbReference type="SUPFAM" id="SSF48403">
    <property type="entry name" value="Ankyrin repeat"/>
    <property type="match status" value="3"/>
</dbReference>
<name>A0ABQ8LM12_LABRO</name>
<dbReference type="PANTHER" id="PTHR24178">
    <property type="entry name" value="MOLTING PROTEIN MLT-4"/>
    <property type="match status" value="1"/>
</dbReference>
<comment type="similarity">
    <text evidence="3">Belongs to the ARTD/PARP family.</text>
</comment>
<keyword evidence="5" id="KW-0808">Transferase</keyword>
<protein>
    <recommendedName>
        <fullName evidence="5">Poly [ADP-ribose] polymerase</fullName>
        <shortName evidence="5">PARP</shortName>
        <ecNumber evidence="5">2.4.2.-</ecNumber>
    </recommendedName>
</protein>
<evidence type="ECO:0000256" key="2">
    <source>
        <dbReference type="ARBA" id="ARBA00023043"/>
    </source>
</evidence>
<reference evidence="8 9" key="1">
    <citation type="submission" date="2022-01" db="EMBL/GenBank/DDBJ databases">
        <title>A high-quality chromosome-level genome assembly of rohu carp, Labeo rohita.</title>
        <authorList>
            <person name="Arick M.A. II"/>
            <person name="Hsu C.-Y."/>
            <person name="Magbanua Z."/>
            <person name="Pechanova O."/>
            <person name="Grover C."/>
            <person name="Miller E."/>
            <person name="Thrash A."/>
            <person name="Ezzel L."/>
            <person name="Alam S."/>
            <person name="Benzie J."/>
            <person name="Hamilton M."/>
            <person name="Karsi A."/>
            <person name="Lawrence M.L."/>
            <person name="Peterson D.G."/>
        </authorList>
    </citation>
    <scope>NUCLEOTIDE SEQUENCE [LARGE SCALE GENOMIC DNA]</scope>
    <source>
        <strain evidence="9">BAU-BD-2019</strain>
        <tissue evidence="8">Blood</tissue>
    </source>
</reference>
<dbReference type="SUPFAM" id="SSF56399">
    <property type="entry name" value="ADP-ribosylation"/>
    <property type="match status" value="1"/>
</dbReference>
<evidence type="ECO:0000256" key="4">
    <source>
        <dbReference type="PROSITE-ProRule" id="PRU00023"/>
    </source>
</evidence>
<organism evidence="8 9">
    <name type="scientific">Labeo rohita</name>
    <name type="common">Indian major carp</name>
    <name type="synonym">Cyprinus rohita</name>
    <dbReference type="NCBI Taxonomy" id="84645"/>
    <lineage>
        <taxon>Eukaryota</taxon>
        <taxon>Metazoa</taxon>
        <taxon>Chordata</taxon>
        <taxon>Craniata</taxon>
        <taxon>Vertebrata</taxon>
        <taxon>Euteleostomi</taxon>
        <taxon>Actinopterygii</taxon>
        <taxon>Neopterygii</taxon>
        <taxon>Teleostei</taxon>
        <taxon>Ostariophysi</taxon>
        <taxon>Cypriniformes</taxon>
        <taxon>Cyprinidae</taxon>
        <taxon>Labeoninae</taxon>
        <taxon>Labeonini</taxon>
        <taxon>Labeo</taxon>
    </lineage>
</organism>
<dbReference type="InterPro" id="IPR001660">
    <property type="entry name" value="SAM"/>
</dbReference>
<dbReference type="PROSITE" id="PS50297">
    <property type="entry name" value="ANK_REP_REGION"/>
    <property type="match status" value="8"/>
</dbReference>
<evidence type="ECO:0000313" key="9">
    <source>
        <dbReference type="Proteomes" id="UP000830375"/>
    </source>
</evidence>
<dbReference type="PROSITE" id="PS51059">
    <property type="entry name" value="PARP_CATALYTIC"/>
    <property type="match status" value="1"/>
</dbReference>
<feature type="repeat" description="ANK" evidence="4">
    <location>
        <begin position="162"/>
        <end position="184"/>
    </location>
</feature>
<dbReference type="EC" id="2.4.2.-" evidence="5"/>
<dbReference type="PANTHER" id="PTHR24178:SF21">
    <property type="entry name" value="ANKYRIN REPEAT DOMAIN 52-RELATED"/>
    <property type="match status" value="1"/>
</dbReference>
<evidence type="ECO:0000256" key="3">
    <source>
        <dbReference type="ARBA" id="ARBA00024347"/>
    </source>
</evidence>
<feature type="repeat" description="ANK" evidence="4">
    <location>
        <begin position="260"/>
        <end position="292"/>
    </location>
</feature>
<feature type="repeat" description="ANK" evidence="4">
    <location>
        <begin position="738"/>
        <end position="770"/>
    </location>
</feature>
<dbReference type="InterPro" id="IPR012317">
    <property type="entry name" value="Poly(ADP-ribose)pol_cat_dom"/>
</dbReference>
<feature type="repeat" description="ANK" evidence="4">
    <location>
        <begin position="361"/>
        <end position="393"/>
    </location>
</feature>
<evidence type="ECO:0000313" key="8">
    <source>
        <dbReference type="EMBL" id="KAI2651419.1"/>
    </source>
</evidence>
<feature type="repeat" description="ANK" evidence="4">
    <location>
        <begin position="394"/>
        <end position="426"/>
    </location>
</feature>
<dbReference type="Pfam" id="PF13637">
    <property type="entry name" value="Ank_4"/>
    <property type="match status" value="2"/>
</dbReference>
<feature type="repeat" description="ANK" evidence="4">
    <location>
        <begin position="487"/>
        <end position="519"/>
    </location>
</feature>
<evidence type="ECO:0000256" key="5">
    <source>
        <dbReference type="RuleBase" id="RU362114"/>
    </source>
</evidence>
<feature type="repeat" description="ANK" evidence="4">
    <location>
        <begin position="454"/>
        <end position="486"/>
    </location>
</feature>
<dbReference type="EMBL" id="JACTAM010000021">
    <property type="protein sequence ID" value="KAI2651419.1"/>
    <property type="molecule type" value="Genomic_DNA"/>
</dbReference>
<dbReference type="Pfam" id="PF12796">
    <property type="entry name" value="Ank_2"/>
    <property type="match status" value="2"/>
</dbReference>
<sequence length="1401" mass="154743">MATAVEKHSPLAWLQVTIPPWQDKGKTWTMGYFYSEGNKEEHKRTCVLSERCVFPVSPVCSGGMVNDPCLPQEAVREHVEFASCALLASRSRCDEGTVVIPRCVRQYIDRYMVLNTLSYVSILKLYISLRKTGRLAQAGYNRVRIVQLLLQHGADVHAKDKGGLVPLHNACSYGHYEVTELLLKSKQTLSSLKFHRVWPLSSASFIYKADIRNTVLPVCSPMLSVSTEPCGVANLSLQPCLEPDTEQNRHGACVNAMDLWQFTPLHEAASKNRVEVCSLLLSHGADPTLVNCHGKSAVDMAPTPELKERLTYEFKGHSLLQAAREADMTKHCAVTSPHPKRKQVTELLLRKGANVNEKNKDFMTPLHVAAERAHNDIMEVLQKHGAKMNAVDTLGQTALHRAALAGHLQTCRLLLSYGADPAIVSLQGFTAAQMGNEAQLCSPQNVNCRDLEGRHSTPLHFAAGYNRVAVVEYLLHHGADVHAKDKGGLVPLHNACSYGHYEVAELLVRHGASVNVADLWKFTPLHEAAAKGKYEICKLLLKICAQCPYLFQHGADPTKKNRDGNTPLDMVKEGDTDIQDLLRGDAALLDAAKKGCLARVQKLCSLENINCRDTQGRNSTPLHLAAVAFNIETRALLSFKWKNQAIPPSRELRFYKSIEAVMEKNLLKTFDERGTRGGVCTCETESVFSLVRLSKLDGTWADGVTFLCILFSTAGYNNLEVAEYLLEHGADVNAQDKGGLIPLHNAASYGHVDIAALLIKYNTCVNATDKWAFTPLHEAAQKGRTQLCALLLAHGADPTMKNQEGQTPLDLATADDIRALLIDAMPPEALPSCFKPQATVVSASVISPTSTPSCLSAASSIDNLAGPLAELAVPGASGPADGATGTERKEGEITILDMNISQFLKSLGLEHLRDIFEREQVRSLPRIKSISIISISSVPLHTLNCQLCRVERPAVVSCRELQILLDNVITLALSFPANSSSAGRCVIEIPDAFICLTVTHSSARSPSYSASLCLREMEHEEPTVFQRRITLDVLADMGHEELKEIGINAYGHRHKLIKGIERLLGGQQGANPYLTFHCASQGTVLIDLAPDDKEFQSVEEELQSTIREHRDGGNAGGVFSRYNILKIQKVVNKKLRERYAHRQKEIADENHNHHNERMLFHGSPFINAIIHKGFDERHAYIGGMFGAGIYFAENSSKSNQYVYGIGGGTGCPTHKDRSCYICHRQMLFCRVTLGKSFLQFSAMKMAHAPPGHHSVIGRPSVNGLAYAEYVIYRGEQAYPEYLITYQIIKPDSTPPSPAAAEQKGFKAKRMLNAKTRTIQTQKLFVSFIPTTERLGFGSRSFCFRYVLDPDHRNSSVLFIPVLFLWRQRNASYTRVSVTFFLLHTTTDSGGSADSRSCYRMK</sequence>
<dbReference type="CDD" id="cd01438">
    <property type="entry name" value="tankyrase_like"/>
    <property type="match status" value="1"/>
</dbReference>
<proteinExistence type="inferred from homology"/>
<dbReference type="PROSITE" id="PS50105">
    <property type="entry name" value="SAM_DOMAIN"/>
    <property type="match status" value="1"/>
</dbReference>
<evidence type="ECO:0000259" key="7">
    <source>
        <dbReference type="PROSITE" id="PS51059"/>
    </source>
</evidence>
<dbReference type="InterPro" id="IPR036770">
    <property type="entry name" value="Ankyrin_rpt-contain_sf"/>
</dbReference>
<dbReference type="Gene3D" id="6.20.320.10">
    <property type="match status" value="1"/>
</dbReference>
<keyword evidence="1" id="KW-0677">Repeat</keyword>
<feature type="repeat" description="ANK" evidence="4">
    <location>
        <begin position="710"/>
        <end position="737"/>
    </location>
</feature>
<feature type="repeat" description="ANK" evidence="4">
    <location>
        <begin position="771"/>
        <end position="803"/>
    </location>
</feature>
<dbReference type="Gene3D" id="1.10.150.50">
    <property type="entry name" value="Transcription Factor, Ets-1"/>
    <property type="match status" value="1"/>
</dbReference>
<gene>
    <name evidence="8" type="ORF">H4Q32_019503</name>
</gene>
<accession>A0ABQ8LM12</accession>
<dbReference type="PROSITE" id="PS50088">
    <property type="entry name" value="ANK_REPEAT"/>
    <property type="match status" value="9"/>
</dbReference>
<keyword evidence="5" id="KW-0328">Glycosyltransferase</keyword>
<dbReference type="Gene3D" id="1.25.40.20">
    <property type="entry name" value="Ankyrin repeat-containing domain"/>
    <property type="match status" value="6"/>
</dbReference>
<feature type="domain" description="SAM" evidence="6">
    <location>
        <begin position="1014"/>
        <end position="1066"/>
    </location>
</feature>
<keyword evidence="2 4" id="KW-0040">ANK repeat</keyword>
<dbReference type="Pfam" id="PF07647">
    <property type="entry name" value="SAM_2"/>
    <property type="match status" value="1"/>
</dbReference>
<keyword evidence="9" id="KW-1185">Reference proteome</keyword>
<dbReference type="InterPro" id="IPR013761">
    <property type="entry name" value="SAM/pointed_sf"/>
</dbReference>
<keyword evidence="5" id="KW-0520">NAD</keyword>
<dbReference type="InterPro" id="IPR002110">
    <property type="entry name" value="Ankyrin_rpt"/>
</dbReference>
<dbReference type="Gene3D" id="3.90.228.10">
    <property type="match status" value="1"/>
</dbReference>